<proteinExistence type="predicted"/>
<dbReference type="PATRIC" id="fig|246196.19.peg.3219"/>
<name>A0QXD1_MYCS2</name>
<gene>
    <name evidence="2" type="ordered locus">MSMEG_3258</name>
</gene>
<accession>A0QXD1</accession>
<keyword evidence="3" id="KW-1185">Reference proteome</keyword>
<reference evidence="2 3" key="1">
    <citation type="submission" date="2006-10" db="EMBL/GenBank/DDBJ databases">
        <authorList>
            <person name="Fleischmann R.D."/>
            <person name="Dodson R.J."/>
            <person name="Haft D.H."/>
            <person name="Merkel J.S."/>
            <person name="Nelson W.C."/>
            <person name="Fraser C.M."/>
        </authorList>
    </citation>
    <scope>NUCLEOTIDE SEQUENCE [LARGE SCALE GENOMIC DNA]</scope>
    <source>
        <strain evidence="3">ATCC 700084 / mc(2)155</strain>
    </source>
</reference>
<feature type="region of interest" description="Disordered" evidence="1">
    <location>
        <begin position="1"/>
        <end position="25"/>
    </location>
</feature>
<dbReference type="AlphaFoldDB" id="A0QXD1"/>
<dbReference type="EMBL" id="CP000480">
    <property type="protein sequence ID" value="ABK70105.1"/>
    <property type="molecule type" value="Genomic_DNA"/>
</dbReference>
<evidence type="ECO:0000256" key="1">
    <source>
        <dbReference type="SAM" id="MobiDB-lite"/>
    </source>
</evidence>
<feature type="compositionally biased region" description="Polar residues" evidence="1">
    <location>
        <begin position="14"/>
        <end position="25"/>
    </location>
</feature>
<organism evidence="2 3">
    <name type="scientific">Mycolicibacterium smegmatis (strain ATCC 700084 / mc(2)155)</name>
    <name type="common">Mycobacterium smegmatis</name>
    <dbReference type="NCBI Taxonomy" id="246196"/>
    <lineage>
        <taxon>Bacteria</taxon>
        <taxon>Bacillati</taxon>
        <taxon>Actinomycetota</taxon>
        <taxon>Actinomycetes</taxon>
        <taxon>Mycobacteriales</taxon>
        <taxon>Mycobacteriaceae</taxon>
        <taxon>Mycolicibacterium</taxon>
    </lineage>
</organism>
<dbReference type="Proteomes" id="UP000000757">
    <property type="component" value="Chromosome"/>
</dbReference>
<sequence>MRYAGRTRPRISFDGNSSGWSTTSPMTRHKIAAGLTVGVCVTTA</sequence>
<evidence type="ECO:0000313" key="3">
    <source>
        <dbReference type="Proteomes" id="UP000000757"/>
    </source>
</evidence>
<evidence type="ECO:0000313" key="2">
    <source>
        <dbReference type="EMBL" id="ABK70105.1"/>
    </source>
</evidence>
<protein>
    <submittedName>
        <fullName evidence="2">Uncharacterized protein</fullName>
    </submittedName>
</protein>
<dbReference type="STRING" id="246196.MSMEG_3258"/>
<dbReference type="KEGG" id="msm:MSMEG_3258"/>